<proteinExistence type="predicted"/>
<dbReference type="Proteomes" id="UP000789752">
    <property type="component" value="Unassembled WGS sequence"/>
</dbReference>
<protein>
    <recommendedName>
        <fullName evidence="3">Helicase XPB/Ssl2 N-terminal domain-containing protein</fullName>
    </recommendedName>
</protein>
<keyword evidence="2" id="KW-1185">Reference proteome</keyword>
<gene>
    <name evidence="1" type="ORF">R54767_01793</name>
</gene>
<dbReference type="EMBL" id="CAJQYY010000008">
    <property type="protein sequence ID" value="CAG4894695.1"/>
    <property type="molecule type" value="Genomic_DNA"/>
</dbReference>
<accession>A0ABN7QPR1</accession>
<sequence length="587" mass="65444">MLNDVLLRLTVDQLKSLMRWLPDTTLTGKKDQLIGQILKSLDGDGLRALWDRLDDTQRMAVAEAAYAERGVFDAKRFRAKYGRLPDFTVDEGGRRYSYRGQPTALGLFLYYEAGRYSLPFELGERLRGFVHEPAPVRLSPVGALPEKIGEKQLTVRRTELDALVDLPVLLRLADQGKVQTSEKTSLPGSATLRLLTEHLANGDFYRPAGGTSDPRTGPLKAFSWPLLLQAGGLVQRNGSKLALSVAGRKALTSAPAMVLRAIWNKWLKTNLFDEFSRIDVIKGQKSKARAMTAVAPRRTVISEVLRDCPIGAWVGVDDLSRFMEATGRKFEVANDPWSLYICEPQYGNLGHDGYHDWSILQFRYLLCVLFEYAAALGVVDVAYIEPAGVRDDYRGMWGTDDLEYLSRYDGLMYFRVSSLGAYCLGLNDEYAPPPVVPSVKLAVLPSLQVNVVDGRLSIDEMLTLATWAEEQAENRWRLDLQRAVGAIEKGLDIGELRVFLEAREDQPLPETVESFSKAAEQQGKALKVLGTVLLIDCENEKIASMVADAKEATGLCLRAGERQLVVRLEHEEKFRSLVRKLGFGVTV</sequence>
<comment type="caution">
    <text evidence="1">The sequence shown here is derived from an EMBL/GenBank/DDBJ whole genome shotgun (WGS) entry which is preliminary data.</text>
</comment>
<evidence type="ECO:0000313" key="1">
    <source>
        <dbReference type="EMBL" id="CAG4894695.1"/>
    </source>
</evidence>
<evidence type="ECO:0008006" key="3">
    <source>
        <dbReference type="Google" id="ProtNLM"/>
    </source>
</evidence>
<evidence type="ECO:0000313" key="2">
    <source>
        <dbReference type="Proteomes" id="UP000789752"/>
    </source>
</evidence>
<dbReference type="RefSeq" id="WP_228977131.1">
    <property type="nucleotide sequence ID" value="NZ_CAJQYY010000008.1"/>
</dbReference>
<name>A0ABN7QPR1_9BURK</name>
<reference evidence="1 2" key="1">
    <citation type="submission" date="2021-04" db="EMBL/GenBank/DDBJ databases">
        <authorList>
            <person name="Vanwijnsberghe S."/>
        </authorList>
    </citation>
    <scope>NUCLEOTIDE SEQUENCE [LARGE SCALE GENOMIC DNA]</scope>
    <source>
        <strain evidence="1 2">LMG 32171</strain>
    </source>
</reference>
<organism evidence="1 2">
    <name type="scientific">Paraburkholderia gardini</name>
    <dbReference type="NCBI Taxonomy" id="2823469"/>
    <lineage>
        <taxon>Bacteria</taxon>
        <taxon>Pseudomonadati</taxon>
        <taxon>Pseudomonadota</taxon>
        <taxon>Betaproteobacteria</taxon>
        <taxon>Burkholderiales</taxon>
        <taxon>Burkholderiaceae</taxon>
        <taxon>Paraburkholderia</taxon>
    </lineage>
</organism>